<gene>
    <name evidence="11" type="ORF">SERLADRAFT_359936</name>
</gene>
<evidence type="ECO:0000313" key="11">
    <source>
        <dbReference type="EMBL" id="EGO28721.1"/>
    </source>
</evidence>
<dbReference type="RefSeq" id="XP_007314920.1">
    <property type="nucleotide sequence ID" value="XM_007314858.1"/>
</dbReference>
<feature type="domain" description="Heme haloperoxidase family profile" evidence="10">
    <location>
        <begin position="9"/>
        <end position="210"/>
    </location>
</feature>
<keyword evidence="2" id="KW-0575">Peroxidase</keyword>
<dbReference type="InterPro" id="IPR036851">
    <property type="entry name" value="Chloroperoxidase-like_sf"/>
</dbReference>
<dbReference type="AlphaFoldDB" id="F8NK37"/>
<evidence type="ECO:0000256" key="4">
    <source>
        <dbReference type="ARBA" id="ARBA00022723"/>
    </source>
</evidence>
<accession>F8NK37</accession>
<evidence type="ECO:0000256" key="5">
    <source>
        <dbReference type="ARBA" id="ARBA00023002"/>
    </source>
</evidence>
<feature type="compositionally biased region" description="Basic and acidic residues" evidence="8">
    <location>
        <begin position="9"/>
        <end position="21"/>
    </location>
</feature>
<dbReference type="Gene3D" id="1.10.489.10">
    <property type="entry name" value="Chloroperoxidase-like"/>
    <property type="match status" value="1"/>
</dbReference>
<evidence type="ECO:0000256" key="1">
    <source>
        <dbReference type="ARBA" id="ARBA00001970"/>
    </source>
</evidence>
<dbReference type="HOGENOM" id="CLU_050230_5_0_1"/>
<evidence type="ECO:0000256" key="2">
    <source>
        <dbReference type="ARBA" id="ARBA00022559"/>
    </source>
</evidence>
<dbReference type="GO" id="GO:0046872">
    <property type="term" value="F:metal ion binding"/>
    <property type="evidence" value="ECO:0007669"/>
    <property type="project" value="UniProtKB-KW"/>
</dbReference>
<dbReference type="PANTHER" id="PTHR33577">
    <property type="entry name" value="STERIGMATOCYSTIN BIOSYNTHESIS PEROXIDASE STCC-RELATED"/>
    <property type="match status" value="1"/>
</dbReference>
<feature type="region of interest" description="Disordered" evidence="8">
    <location>
        <begin position="1"/>
        <end position="21"/>
    </location>
</feature>
<keyword evidence="6" id="KW-0408">Iron</keyword>
<comment type="cofactor">
    <cofactor evidence="1">
        <name>heme b</name>
        <dbReference type="ChEBI" id="CHEBI:60344"/>
    </cofactor>
</comment>
<dbReference type="SUPFAM" id="SSF47571">
    <property type="entry name" value="Cloroperoxidase"/>
    <property type="match status" value="1"/>
</dbReference>
<protein>
    <recommendedName>
        <fullName evidence="10">Heme haloperoxidase family profile domain-containing protein</fullName>
    </recommendedName>
</protein>
<proteinExistence type="inferred from homology"/>
<sequence length="229" mass="25634">MSTASWQTSEHKFVPSRKGDRRAPCPALNAMANHGYLPHNGKNIGLWQLILALRQVYNLSFPLAAFLALAGMFLCGHALHLDLDALAAHNKIEHDASLVHGDTEMGQHMAPTCVDSRLLQSFLAQADTKTGMSLKGFAKLRIQRERGLKRPLDMVHAAIGKGEVGLSWLLLKEDNGRIPYTRLYQWYGEERLPDGWHKPSHEVGLLQARQKANEVAAFMRQLKGWQDPV</sequence>
<name>F8NK37_SERL9</name>
<dbReference type="PROSITE" id="PS51405">
    <property type="entry name" value="HEME_HALOPEROXIDASE"/>
    <property type="match status" value="1"/>
</dbReference>
<dbReference type="GO" id="GO:0004601">
    <property type="term" value="F:peroxidase activity"/>
    <property type="evidence" value="ECO:0007669"/>
    <property type="project" value="UniProtKB-KW"/>
</dbReference>
<feature type="transmembrane region" description="Helical" evidence="9">
    <location>
        <begin position="59"/>
        <end position="81"/>
    </location>
</feature>
<keyword evidence="9" id="KW-0812">Transmembrane</keyword>
<dbReference type="KEGG" id="sla:SERLADRAFT_359936"/>
<dbReference type="Proteomes" id="UP000008064">
    <property type="component" value="Unassembled WGS sequence"/>
</dbReference>
<comment type="similarity">
    <text evidence="7">Belongs to the chloroperoxidase family.</text>
</comment>
<evidence type="ECO:0000256" key="6">
    <source>
        <dbReference type="ARBA" id="ARBA00023004"/>
    </source>
</evidence>
<keyword evidence="9" id="KW-0472">Membrane</keyword>
<keyword evidence="4" id="KW-0479">Metal-binding</keyword>
<evidence type="ECO:0000256" key="7">
    <source>
        <dbReference type="ARBA" id="ARBA00025795"/>
    </source>
</evidence>
<evidence type="ECO:0000256" key="8">
    <source>
        <dbReference type="SAM" id="MobiDB-lite"/>
    </source>
</evidence>
<dbReference type="Pfam" id="PF01328">
    <property type="entry name" value="Peroxidase_2"/>
    <property type="match status" value="1"/>
</dbReference>
<keyword evidence="5" id="KW-0560">Oxidoreductase</keyword>
<dbReference type="OrthoDB" id="407298at2759"/>
<reference evidence="11" key="1">
    <citation type="submission" date="2011-04" db="EMBL/GenBank/DDBJ databases">
        <title>Evolution of plant cell wall degrading machinery underlies the functional diversity of forest fungi.</title>
        <authorList>
            <consortium name="US DOE Joint Genome Institute (JGI-PGF)"/>
            <person name="Eastwood D.C."/>
            <person name="Floudas D."/>
            <person name="Binder M."/>
            <person name="Majcherczyk A."/>
            <person name="Schneider P."/>
            <person name="Aerts A."/>
            <person name="Asiegbu F.O."/>
            <person name="Baker S.E."/>
            <person name="Barry K."/>
            <person name="Bendiksby M."/>
            <person name="Blumentritt M."/>
            <person name="Coutinho P.M."/>
            <person name="Cullen D."/>
            <person name="Cullen D."/>
            <person name="Gathman A."/>
            <person name="Goodell B."/>
            <person name="Henrissat B."/>
            <person name="Ihrmark K."/>
            <person name="Kauserud H."/>
            <person name="Kohler A."/>
            <person name="LaButti K."/>
            <person name="Lapidus A."/>
            <person name="Lavin J.L."/>
            <person name="Lee Y.-H."/>
            <person name="Lindquist E."/>
            <person name="Lilly W."/>
            <person name="Lucas S."/>
            <person name="Morin E."/>
            <person name="Murat C."/>
            <person name="Oguiza J.A."/>
            <person name="Park J."/>
            <person name="Pisabarro A.G."/>
            <person name="Riley R."/>
            <person name="Rosling A."/>
            <person name="Salamov A."/>
            <person name="Schmidt O."/>
            <person name="Schmutz J."/>
            <person name="Skrede I."/>
            <person name="Stenlid J."/>
            <person name="Wiebenga A."/>
            <person name="Xie X."/>
            <person name="Kues U."/>
            <person name="Hibbett D.S."/>
            <person name="Hoffmeister D."/>
            <person name="Hogberg N."/>
            <person name="Martin F."/>
            <person name="Grigoriev I.V."/>
            <person name="Watkinson S.C."/>
        </authorList>
    </citation>
    <scope>NUCLEOTIDE SEQUENCE</scope>
    <source>
        <strain evidence="11">S7.9</strain>
    </source>
</reference>
<evidence type="ECO:0000256" key="3">
    <source>
        <dbReference type="ARBA" id="ARBA00022617"/>
    </source>
</evidence>
<keyword evidence="3" id="KW-0349">Heme</keyword>
<dbReference type="PANTHER" id="PTHR33577:SF9">
    <property type="entry name" value="PEROXIDASE STCC"/>
    <property type="match status" value="1"/>
</dbReference>
<dbReference type="EMBL" id="GL945430">
    <property type="protein sequence ID" value="EGO28721.1"/>
    <property type="molecule type" value="Genomic_DNA"/>
</dbReference>
<evidence type="ECO:0000256" key="9">
    <source>
        <dbReference type="SAM" id="Phobius"/>
    </source>
</evidence>
<dbReference type="InterPro" id="IPR000028">
    <property type="entry name" value="Chloroperoxidase"/>
</dbReference>
<organism>
    <name type="scientific">Serpula lacrymans var. lacrymans (strain S7.9)</name>
    <name type="common">Dry rot fungus</name>
    <dbReference type="NCBI Taxonomy" id="578457"/>
    <lineage>
        <taxon>Eukaryota</taxon>
        <taxon>Fungi</taxon>
        <taxon>Dikarya</taxon>
        <taxon>Basidiomycota</taxon>
        <taxon>Agaricomycotina</taxon>
        <taxon>Agaricomycetes</taxon>
        <taxon>Agaricomycetidae</taxon>
        <taxon>Boletales</taxon>
        <taxon>Coniophorineae</taxon>
        <taxon>Serpulaceae</taxon>
        <taxon>Serpula</taxon>
    </lineage>
</organism>
<dbReference type="GeneID" id="18809728"/>
<keyword evidence="9" id="KW-1133">Transmembrane helix</keyword>
<evidence type="ECO:0000259" key="10">
    <source>
        <dbReference type="PROSITE" id="PS51405"/>
    </source>
</evidence>